<evidence type="ECO:0000313" key="1">
    <source>
        <dbReference type="EMBL" id="CBW39330.1"/>
    </source>
</evidence>
<proteinExistence type="predicted"/>
<protein>
    <submittedName>
        <fullName evidence="1">UmuC/MucB-like protein</fullName>
    </submittedName>
</protein>
<dbReference type="GO" id="GO:0006281">
    <property type="term" value="P:DNA repair"/>
    <property type="evidence" value="ECO:0007669"/>
    <property type="project" value="InterPro"/>
</dbReference>
<dbReference type="EMBL" id="FR671415">
    <property type="protein sequence ID" value="CBW39373.1"/>
    <property type="molecule type" value="Genomic_DNA"/>
</dbReference>
<accession>E8ZE89</accession>
<name>E8ZE89_STREE</name>
<organism evidence="1">
    <name type="scientific">Streptococcus pneumoniae</name>
    <dbReference type="NCBI Taxonomy" id="1313"/>
    <lineage>
        <taxon>Bacteria</taxon>
        <taxon>Bacillati</taxon>
        <taxon>Bacillota</taxon>
        <taxon>Bacilli</taxon>
        <taxon>Lactobacillales</taxon>
        <taxon>Streptococcaceae</taxon>
        <taxon>Streptococcus</taxon>
    </lineage>
</organism>
<evidence type="ECO:0000313" key="2">
    <source>
        <dbReference type="EMBL" id="CBW39373.1"/>
    </source>
</evidence>
<reference evidence="2" key="3">
    <citation type="journal article" date="2011" name="Science">
        <title>Rapid pneumococcal evolution in response to clinical interventions.</title>
        <authorList>
            <person name="Croucher N.J."/>
            <person name="Harris S.R."/>
            <person name="Fraser C."/>
            <person name="Quail M.A."/>
            <person name="Burton J."/>
            <person name="Van der Linden M."/>
            <person name="McGee L."/>
            <person name="Von Gottberg A."/>
            <person name="Song J.H."/>
            <person name="Ko K.S."/>
            <person name="Pichon B."/>
            <person name="Baker S."/>
            <person name="Parry C.M."/>
            <person name="Lambertsen L.M."/>
            <person name="Shahinas D."/>
            <person name="Pillai D.R."/>
            <person name="Mitchell T.J."/>
            <person name="Dougan G."/>
            <person name="Tomasz A."/>
            <person name="Klugman K.P."/>
            <person name="Parkhill J."/>
            <person name="Hanage W.P."/>
            <person name="Bentley S.D."/>
        </authorList>
    </citation>
    <scope>NUCLEOTIDE SEQUENCE</scope>
    <source>
        <strain evidence="2">23771</strain>
    </source>
</reference>
<sequence length="132" mass="14648">MTTVVSIHIGYSRTEMKKSINAQNKIEPANLPKTMVSHVLVLFRKNTPLVQVRQIGVSYSGFVDESYTLLSLFDDVEQIEKDNRLQTAIDVVREQFGFLAIQKGTVLTEGSRNIERSKLIGGHSAGGLEGLK</sequence>
<dbReference type="EMBL" id="FR671413">
    <property type="protein sequence ID" value="CBW39330.1"/>
    <property type="molecule type" value="Genomic_DNA"/>
</dbReference>
<dbReference type="GO" id="GO:0003684">
    <property type="term" value="F:damaged DNA binding"/>
    <property type="evidence" value="ECO:0007669"/>
    <property type="project" value="InterPro"/>
</dbReference>
<reference evidence="1" key="2">
    <citation type="journal article" date="2011" name="Science">
        <title>Rapid Pneumococcal Evolution in Response to Clinical Interventions.</title>
        <authorList>
            <person name="Croucher N.J."/>
            <person name="Harris S.R."/>
            <person name="Fraser C."/>
            <person name="Quail M.A."/>
            <person name="Burton J."/>
            <person name="Van der Linden M."/>
            <person name="McGee L."/>
            <person name="Von Gottberg A."/>
            <person name="Song J.H."/>
            <person name="Ko K.S."/>
            <person name="Pichon B."/>
            <person name="Baker S."/>
            <person name="Parry C.M."/>
            <person name="Lambertsen L.M."/>
            <person name="Shahinas D."/>
            <person name="Pillai D.R."/>
            <person name="Mitchell T.J."/>
            <person name="Dougan G."/>
            <person name="Tomasz A."/>
            <person name="Klugman K.P."/>
            <person name="Parkhill J."/>
            <person name="Hanage W.P."/>
            <person name="Bentley S.D."/>
        </authorList>
    </citation>
    <scope>NUCLEOTIDE SEQUENCE</scope>
    <source>
        <strain evidence="1">Mal M6</strain>
    </source>
</reference>
<reference evidence="1" key="1">
    <citation type="submission" date="2010-07" db="EMBL/GenBank/DDBJ databases">
        <authorList>
            <person name="Croucher N."/>
        </authorList>
    </citation>
    <scope>NUCLEOTIDE SEQUENCE</scope>
    <source>
        <strain evidence="2">23771</strain>
        <strain evidence="1">Mal M6</strain>
    </source>
</reference>
<dbReference type="AlphaFoldDB" id="E8ZE89"/>